<sequence>MNKLFSLRPLRLAALCAAAALSAPTGAADPSPDVARLLADADRFRMTDDNLVVETRVTTTSPDKERLYTVYAQSGRRSLVVMRSPAEQGQKVLMLGDDFWLLMPGTQRPMRITPMQKLLGDASTGDIATLRWSQDYAATLVGAEPCAEGAAPSEPAPAAAACWHLSLAAQRKGVSYARIELWIGRTHHEPVRADLYVQSDKLAKQARFIADRPERPTRIDVMELSDQLGNGRRTRIEYLSRQVRRVPESWLNPMALVRNPTLE</sequence>
<reference evidence="4 5" key="1">
    <citation type="submission" date="2019-02" db="EMBL/GenBank/DDBJ databases">
        <title>Complete Genome Sequence and Methylome Analysis of Sphaerotilus natans subsp. sulfidivorans D-507.</title>
        <authorList>
            <person name="Fomenkov A."/>
            <person name="Gridneva E."/>
            <person name="Smolyakov D."/>
            <person name="Dubinina G."/>
            <person name="Vincze T."/>
            <person name="Grabovich M."/>
            <person name="Roberts R.J."/>
        </authorList>
    </citation>
    <scope>NUCLEOTIDE SEQUENCE [LARGE SCALE GENOMIC DNA]</scope>
    <source>
        <strain evidence="4 5">D-507</strain>
    </source>
</reference>
<dbReference type="Proteomes" id="UP001549111">
    <property type="component" value="Unassembled WGS sequence"/>
</dbReference>
<proteinExistence type="predicted"/>
<dbReference type="RefSeq" id="WP_149503737.1">
    <property type="nucleotide sequence ID" value="NZ_CP035708.1"/>
</dbReference>
<dbReference type="KEGG" id="snn:EWH46_09800"/>
<name>A0A5C1Q4L0_9BURK</name>
<dbReference type="InterPro" id="IPR011220">
    <property type="entry name" value="UCP028205"/>
</dbReference>
<dbReference type="AlphaFoldDB" id="A0A5C1Q4L0"/>
<dbReference type="CDD" id="cd16329">
    <property type="entry name" value="LolA_like"/>
    <property type="match status" value="1"/>
</dbReference>
<keyword evidence="4" id="KW-0449">Lipoprotein</keyword>
<feature type="domain" description="Uncharacterized protein TP-0789" evidence="2">
    <location>
        <begin position="76"/>
        <end position="256"/>
    </location>
</feature>
<dbReference type="EMBL" id="JBEPLS010000001">
    <property type="protein sequence ID" value="MET3602596.1"/>
    <property type="molecule type" value="Genomic_DNA"/>
</dbReference>
<evidence type="ECO:0000313" key="6">
    <source>
        <dbReference type="Proteomes" id="UP001549111"/>
    </source>
</evidence>
<dbReference type="InterPro" id="IPR033399">
    <property type="entry name" value="TP_0789-like"/>
</dbReference>
<feature type="signal peptide" evidence="1">
    <location>
        <begin position="1"/>
        <end position="27"/>
    </location>
</feature>
<feature type="chain" id="PRO_5044618843" evidence="1">
    <location>
        <begin position="28"/>
        <end position="263"/>
    </location>
</feature>
<dbReference type="Gene3D" id="2.50.20.10">
    <property type="entry name" value="Lipoprotein localisation LolA/LolB/LppX"/>
    <property type="match status" value="1"/>
</dbReference>
<accession>A0A5C1Q4L0</accession>
<dbReference type="PIRSF" id="PIRSF028205">
    <property type="entry name" value="UCP028205"/>
    <property type="match status" value="1"/>
</dbReference>
<dbReference type="OrthoDB" id="368800at2"/>
<reference evidence="3 6" key="2">
    <citation type="submission" date="2024-06" db="EMBL/GenBank/DDBJ databases">
        <title>Genomic Encyclopedia of Type Strains, Phase IV (KMG-IV): sequencing the most valuable type-strain genomes for metagenomic binning, comparative biology and taxonomic classification.</title>
        <authorList>
            <person name="Goeker M."/>
        </authorList>
    </citation>
    <scope>NUCLEOTIDE SEQUENCE [LARGE SCALE GENOMIC DNA]</scope>
    <source>
        <strain evidence="3 6">D-501</strain>
    </source>
</reference>
<evidence type="ECO:0000256" key="1">
    <source>
        <dbReference type="SAM" id="SignalP"/>
    </source>
</evidence>
<dbReference type="Pfam" id="PF17131">
    <property type="entry name" value="LolA_like"/>
    <property type="match status" value="1"/>
</dbReference>
<evidence type="ECO:0000313" key="3">
    <source>
        <dbReference type="EMBL" id="MET3602596.1"/>
    </source>
</evidence>
<dbReference type="Proteomes" id="UP000323522">
    <property type="component" value="Chromosome"/>
</dbReference>
<keyword evidence="1" id="KW-0732">Signal</keyword>
<gene>
    <name evidence="3" type="ORF">ABIC99_000372</name>
    <name evidence="4" type="ORF">EWH46_09800</name>
</gene>
<evidence type="ECO:0000313" key="5">
    <source>
        <dbReference type="Proteomes" id="UP000323522"/>
    </source>
</evidence>
<keyword evidence="6" id="KW-1185">Reference proteome</keyword>
<protein>
    <submittedName>
        <fullName evidence="4">Outer membrane lipoprotein-sorting protein</fullName>
    </submittedName>
</protein>
<evidence type="ECO:0000313" key="4">
    <source>
        <dbReference type="EMBL" id="QEN01032.1"/>
    </source>
</evidence>
<evidence type="ECO:0000259" key="2">
    <source>
        <dbReference type="Pfam" id="PF17131"/>
    </source>
</evidence>
<organism evidence="4 5">
    <name type="scientific">Sphaerotilus sulfidivorans</name>
    <dbReference type="NCBI Taxonomy" id="639200"/>
    <lineage>
        <taxon>Bacteria</taxon>
        <taxon>Pseudomonadati</taxon>
        <taxon>Pseudomonadota</taxon>
        <taxon>Betaproteobacteria</taxon>
        <taxon>Burkholderiales</taxon>
        <taxon>Sphaerotilaceae</taxon>
        <taxon>Sphaerotilus</taxon>
    </lineage>
</organism>
<dbReference type="EMBL" id="CP035708">
    <property type="protein sequence ID" value="QEN01032.1"/>
    <property type="molecule type" value="Genomic_DNA"/>
</dbReference>